<proteinExistence type="predicted"/>
<dbReference type="Pfam" id="PF13489">
    <property type="entry name" value="Methyltransf_23"/>
    <property type="match status" value="1"/>
</dbReference>
<accession>A0A1F8B1V9</accession>
<sequence>MKQSEVASHFDSIAPSYDKYKKKNPHYYSAIKNNLKDLIPPGKKILDYGCGTGEILAHLSPSFGVGYDISPKMVEIARKKFKSNKNLRFVTQPNAISGPFDFLLMIDVVEHLEDPQRALGSVKEFMNEESLLVLSFVDSSWEPILWILEKLGLKMPEGPHKRVTTDEIIEIGKREELKNTKIQRIKIIKPLPFTPISFLLFRKR</sequence>
<evidence type="ECO:0000313" key="2">
    <source>
        <dbReference type="Proteomes" id="UP000178313"/>
    </source>
</evidence>
<dbReference type="STRING" id="1802513.A3E46_02150"/>
<dbReference type="AlphaFoldDB" id="A0A1F8B1V9"/>
<dbReference type="SUPFAM" id="SSF53335">
    <property type="entry name" value="S-adenosyl-L-methionine-dependent methyltransferases"/>
    <property type="match status" value="1"/>
</dbReference>
<protein>
    <recommendedName>
        <fullName evidence="3">Methyltransferase domain-containing protein</fullName>
    </recommendedName>
</protein>
<name>A0A1F8B1V9_9BACT</name>
<comment type="caution">
    <text evidence="1">The sequence shown here is derived from an EMBL/GenBank/DDBJ whole genome shotgun (WGS) entry which is preliminary data.</text>
</comment>
<dbReference type="Gene3D" id="3.40.50.150">
    <property type="entry name" value="Vaccinia Virus protein VP39"/>
    <property type="match status" value="1"/>
</dbReference>
<gene>
    <name evidence="1" type="ORF">A3E46_02150</name>
</gene>
<evidence type="ECO:0000313" key="1">
    <source>
        <dbReference type="EMBL" id="OGM57398.1"/>
    </source>
</evidence>
<dbReference type="InterPro" id="IPR029063">
    <property type="entry name" value="SAM-dependent_MTases_sf"/>
</dbReference>
<dbReference type="EMBL" id="MGGZ01000010">
    <property type="protein sequence ID" value="OGM57398.1"/>
    <property type="molecule type" value="Genomic_DNA"/>
</dbReference>
<dbReference type="PANTHER" id="PTHR43861">
    <property type="entry name" value="TRANS-ACONITATE 2-METHYLTRANSFERASE-RELATED"/>
    <property type="match status" value="1"/>
</dbReference>
<organism evidence="1 2">
    <name type="scientific">Candidatus Woesebacteria bacterium RIFCSPHIGHO2_12_FULL_46_16</name>
    <dbReference type="NCBI Taxonomy" id="1802513"/>
    <lineage>
        <taxon>Bacteria</taxon>
        <taxon>Candidatus Woeseibacteriota</taxon>
    </lineage>
</organism>
<reference evidence="1 2" key="1">
    <citation type="journal article" date="2016" name="Nat. Commun.">
        <title>Thousands of microbial genomes shed light on interconnected biogeochemical processes in an aquifer system.</title>
        <authorList>
            <person name="Anantharaman K."/>
            <person name="Brown C.T."/>
            <person name="Hug L.A."/>
            <person name="Sharon I."/>
            <person name="Castelle C.J."/>
            <person name="Probst A.J."/>
            <person name="Thomas B.C."/>
            <person name="Singh A."/>
            <person name="Wilkins M.J."/>
            <person name="Karaoz U."/>
            <person name="Brodie E.L."/>
            <person name="Williams K.H."/>
            <person name="Hubbard S.S."/>
            <person name="Banfield J.F."/>
        </authorList>
    </citation>
    <scope>NUCLEOTIDE SEQUENCE [LARGE SCALE GENOMIC DNA]</scope>
</reference>
<dbReference type="Proteomes" id="UP000178313">
    <property type="component" value="Unassembled WGS sequence"/>
</dbReference>
<evidence type="ECO:0008006" key="3">
    <source>
        <dbReference type="Google" id="ProtNLM"/>
    </source>
</evidence>
<dbReference type="CDD" id="cd02440">
    <property type="entry name" value="AdoMet_MTases"/>
    <property type="match status" value="1"/>
</dbReference>